<sequence>MAAKPPTFSLIRNRYKPTEVKPSRWRQTANILTHHILNRQKPTVVNRQEGRQAYQPIRRPISLHFNQSER</sequence>
<reference evidence="1" key="2">
    <citation type="submission" date="2020-11" db="EMBL/GenBank/DDBJ databases">
        <authorList>
            <person name="McCartney M.A."/>
            <person name="Auch B."/>
            <person name="Kono T."/>
            <person name="Mallez S."/>
            <person name="Becker A."/>
            <person name="Gohl D.M."/>
            <person name="Silverstein K.A.T."/>
            <person name="Koren S."/>
            <person name="Bechman K.B."/>
            <person name="Herman A."/>
            <person name="Abrahante J.E."/>
            <person name="Garbe J."/>
        </authorList>
    </citation>
    <scope>NUCLEOTIDE SEQUENCE</scope>
    <source>
        <strain evidence="1">Duluth1</strain>
        <tissue evidence="1">Whole animal</tissue>
    </source>
</reference>
<keyword evidence="2" id="KW-1185">Reference proteome</keyword>
<name>A0A9D4N5R6_DREPO</name>
<protein>
    <submittedName>
        <fullName evidence="1">Uncharacterized protein</fullName>
    </submittedName>
</protein>
<reference evidence="1" key="1">
    <citation type="journal article" date="2019" name="bioRxiv">
        <title>The Genome of the Zebra Mussel, Dreissena polymorpha: A Resource for Invasive Species Research.</title>
        <authorList>
            <person name="McCartney M.A."/>
            <person name="Auch B."/>
            <person name="Kono T."/>
            <person name="Mallez S."/>
            <person name="Zhang Y."/>
            <person name="Obille A."/>
            <person name="Becker A."/>
            <person name="Abrahante J.E."/>
            <person name="Garbe J."/>
            <person name="Badalamenti J.P."/>
            <person name="Herman A."/>
            <person name="Mangelson H."/>
            <person name="Liachko I."/>
            <person name="Sullivan S."/>
            <person name="Sone E.D."/>
            <person name="Koren S."/>
            <person name="Silverstein K.A.T."/>
            <person name="Beckman K.B."/>
            <person name="Gohl D.M."/>
        </authorList>
    </citation>
    <scope>NUCLEOTIDE SEQUENCE</scope>
    <source>
        <strain evidence="1">Duluth1</strain>
        <tissue evidence="1">Whole animal</tissue>
    </source>
</reference>
<proteinExistence type="predicted"/>
<evidence type="ECO:0000313" key="1">
    <source>
        <dbReference type="EMBL" id="KAH3890223.1"/>
    </source>
</evidence>
<gene>
    <name evidence="1" type="ORF">DPMN_014296</name>
</gene>
<dbReference type="AlphaFoldDB" id="A0A9D4N5R6"/>
<dbReference type="EMBL" id="JAIWYP010000001">
    <property type="protein sequence ID" value="KAH3890223.1"/>
    <property type="molecule type" value="Genomic_DNA"/>
</dbReference>
<comment type="caution">
    <text evidence="1">The sequence shown here is derived from an EMBL/GenBank/DDBJ whole genome shotgun (WGS) entry which is preliminary data.</text>
</comment>
<organism evidence="1 2">
    <name type="scientific">Dreissena polymorpha</name>
    <name type="common">Zebra mussel</name>
    <name type="synonym">Mytilus polymorpha</name>
    <dbReference type="NCBI Taxonomy" id="45954"/>
    <lineage>
        <taxon>Eukaryota</taxon>
        <taxon>Metazoa</taxon>
        <taxon>Spiralia</taxon>
        <taxon>Lophotrochozoa</taxon>
        <taxon>Mollusca</taxon>
        <taxon>Bivalvia</taxon>
        <taxon>Autobranchia</taxon>
        <taxon>Heteroconchia</taxon>
        <taxon>Euheterodonta</taxon>
        <taxon>Imparidentia</taxon>
        <taxon>Neoheterodontei</taxon>
        <taxon>Myida</taxon>
        <taxon>Dreissenoidea</taxon>
        <taxon>Dreissenidae</taxon>
        <taxon>Dreissena</taxon>
    </lineage>
</organism>
<accession>A0A9D4N5R6</accession>
<dbReference type="Proteomes" id="UP000828390">
    <property type="component" value="Unassembled WGS sequence"/>
</dbReference>
<evidence type="ECO:0000313" key="2">
    <source>
        <dbReference type="Proteomes" id="UP000828390"/>
    </source>
</evidence>